<feature type="transmembrane region" description="Helical" evidence="7">
    <location>
        <begin position="400"/>
        <end position="418"/>
    </location>
</feature>
<feature type="transmembrane region" description="Helical" evidence="7">
    <location>
        <begin position="492"/>
        <end position="512"/>
    </location>
</feature>
<evidence type="ECO:0000313" key="10">
    <source>
        <dbReference type="Proteomes" id="UP000294581"/>
    </source>
</evidence>
<dbReference type="GO" id="GO:0022857">
    <property type="term" value="F:transmembrane transporter activity"/>
    <property type="evidence" value="ECO:0007669"/>
    <property type="project" value="InterPro"/>
</dbReference>
<keyword evidence="3" id="KW-1003">Cell membrane</keyword>
<keyword evidence="5 7" id="KW-1133">Transmembrane helix</keyword>
<comment type="subcellular location">
    <subcellularLocation>
        <location evidence="1">Cell membrane</location>
        <topology evidence="1">Multi-pass membrane protein</topology>
    </subcellularLocation>
</comment>
<keyword evidence="6 7" id="KW-0472">Membrane</keyword>
<keyword evidence="10" id="KW-1185">Reference proteome</keyword>
<organism evidence="9 10">
    <name type="scientific">Alicyclobacillus sacchari</name>
    <dbReference type="NCBI Taxonomy" id="392010"/>
    <lineage>
        <taxon>Bacteria</taxon>
        <taxon>Bacillati</taxon>
        <taxon>Bacillota</taxon>
        <taxon>Bacilli</taxon>
        <taxon>Bacillales</taxon>
        <taxon>Alicyclobacillaceae</taxon>
        <taxon>Alicyclobacillus</taxon>
    </lineage>
</organism>
<evidence type="ECO:0000256" key="6">
    <source>
        <dbReference type="ARBA" id="ARBA00023136"/>
    </source>
</evidence>
<protein>
    <submittedName>
        <fullName evidence="9">EmrB/QacA subfamily drug resistance transporter</fullName>
    </submittedName>
</protein>
<evidence type="ECO:0000256" key="1">
    <source>
        <dbReference type="ARBA" id="ARBA00004651"/>
    </source>
</evidence>
<feature type="domain" description="Major facilitator superfamily (MFS) profile" evidence="8">
    <location>
        <begin position="55"/>
        <end position="518"/>
    </location>
</feature>
<feature type="transmembrane region" description="Helical" evidence="7">
    <location>
        <begin position="121"/>
        <end position="144"/>
    </location>
</feature>
<feature type="transmembrane region" description="Helical" evidence="7">
    <location>
        <begin position="374"/>
        <end position="394"/>
    </location>
</feature>
<evidence type="ECO:0000259" key="8">
    <source>
        <dbReference type="PROSITE" id="PS50850"/>
    </source>
</evidence>
<feature type="transmembrane region" description="Helical" evidence="7">
    <location>
        <begin position="90"/>
        <end position="109"/>
    </location>
</feature>
<dbReference type="CDD" id="cd17321">
    <property type="entry name" value="MFS_MMR_MDR_like"/>
    <property type="match status" value="1"/>
</dbReference>
<dbReference type="GO" id="GO:0005886">
    <property type="term" value="C:plasma membrane"/>
    <property type="evidence" value="ECO:0007669"/>
    <property type="project" value="UniProtKB-SubCell"/>
</dbReference>
<evidence type="ECO:0000256" key="4">
    <source>
        <dbReference type="ARBA" id="ARBA00022692"/>
    </source>
</evidence>
<accession>A0A4R8LMI6</accession>
<evidence type="ECO:0000256" key="2">
    <source>
        <dbReference type="ARBA" id="ARBA00022448"/>
    </source>
</evidence>
<dbReference type="SUPFAM" id="SSF103473">
    <property type="entry name" value="MFS general substrate transporter"/>
    <property type="match status" value="1"/>
</dbReference>
<dbReference type="InterPro" id="IPR011701">
    <property type="entry name" value="MFS"/>
</dbReference>
<feature type="transmembrane region" description="Helical" evidence="7">
    <location>
        <begin position="345"/>
        <end position="367"/>
    </location>
</feature>
<keyword evidence="2" id="KW-0813">Transport</keyword>
<comment type="caution">
    <text evidence="9">The sequence shown here is derived from an EMBL/GenBank/DDBJ whole genome shotgun (WGS) entry which is preliminary data.</text>
</comment>
<keyword evidence="4 7" id="KW-0812">Transmembrane</keyword>
<name>A0A4R8LMI6_9BACL</name>
<dbReference type="Gene3D" id="1.20.1250.20">
    <property type="entry name" value="MFS general substrate transporter like domains"/>
    <property type="match status" value="1"/>
</dbReference>
<evidence type="ECO:0000256" key="5">
    <source>
        <dbReference type="ARBA" id="ARBA00022989"/>
    </source>
</evidence>
<dbReference type="Pfam" id="PF07690">
    <property type="entry name" value="MFS_1"/>
    <property type="match status" value="1"/>
</dbReference>
<sequence length="521" mass="55814">MFQFSHPPIVPPCRVKSAKHFVYAIFLISKYRKPGVRFMAVTTAQQKSEHYGWLVLSVTSLGVLLTSLNVGSLNVALPVVVKHFHATATTANWILLSYMLFNTVFILIFGRIADLFGRRKLYIIGLSLFTVVSFLIGLSPNIWILLVLRAIQAAGGAIVITNTTPLITDAFPEGSLSKGLGINVLIASVAQLLGPVVGGFFAATLGWQWVFWFNAPIGILGVIWAAITLRSLPSSGTGESLDWWGNVLLFVALSGLIFGLSEGATLGWTSVSVLTGFAAFLLLTPVFLAYEWRQPSPVMQLRLFGQRRYAAAYAATFMNAFARSAVVLLFGLFEQTVHQSDPFLAGIAVLPVTIGMILLSPVAGWLASRFDARLLSSVGLGLSGVGVLLLIPYSTAESPYLWQGVGMFLVGAGSALFMTPNTSSIMATVEPAYRGSANGLRSMLQNMGQVMSTALSLTLVAAKLPAKLQSAIYQGNGANLPVRDLPLLTGGFRMSLAALLLATMLGMIASLVRGPRPTELP</sequence>
<feature type="transmembrane region" description="Helical" evidence="7">
    <location>
        <begin position="180"/>
        <end position="203"/>
    </location>
</feature>
<evidence type="ECO:0000256" key="7">
    <source>
        <dbReference type="SAM" id="Phobius"/>
    </source>
</evidence>
<dbReference type="Proteomes" id="UP000294581">
    <property type="component" value="Unassembled WGS sequence"/>
</dbReference>
<gene>
    <name evidence="9" type="ORF">C7445_10985</name>
</gene>
<dbReference type="AlphaFoldDB" id="A0A4R8LMI6"/>
<proteinExistence type="predicted"/>
<reference evidence="9 10" key="1">
    <citation type="submission" date="2019-03" db="EMBL/GenBank/DDBJ databases">
        <title>Genomic Encyclopedia of Type Strains, Phase IV (KMG-IV): sequencing the most valuable type-strain genomes for metagenomic binning, comparative biology and taxonomic classification.</title>
        <authorList>
            <person name="Goeker M."/>
        </authorList>
    </citation>
    <scope>NUCLEOTIDE SEQUENCE [LARGE SCALE GENOMIC DNA]</scope>
    <source>
        <strain evidence="9 10">DSM 17974</strain>
    </source>
</reference>
<feature type="transmembrane region" description="Helical" evidence="7">
    <location>
        <begin position="51"/>
        <end position="70"/>
    </location>
</feature>
<feature type="transmembrane region" description="Helical" evidence="7">
    <location>
        <begin position="209"/>
        <end position="229"/>
    </location>
</feature>
<dbReference type="Gene3D" id="1.20.1720.10">
    <property type="entry name" value="Multidrug resistance protein D"/>
    <property type="match status" value="1"/>
</dbReference>
<dbReference type="PROSITE" id="PS50850">
    <property type="entry name" value="MFS"/>
    <property type="match status" value="1"/>
</dbReference>
<dbReference type="EMBL" id="SORF01000009">
    <property type="protein sequence ID" value="TDY44587.1"/>
    <property type="molecule type" value="Genomic_DNA"/>
</dbReference>
<dbReference type="PANTHER" id="PTHR42718:SF46">
    <property type="entry name" value="BLR6921 PROTEIN"/>
    <property type="match status" value="1"/>
</dbReference>
<feature type="transmembrane region" description="Helical" evidence="7">
    <location>
        <begin position="266"/>
        <end position="290"/>
    </location>
</feature>
<evidence type="ECO:0000313" key="9">
    <source>
        <dbReference type="EMBL" id="TDY44587.1"/>
    </source>
</evidence>
<dbReference type="InterPro" id="IPR036259">
    <property type="entry name" value="MFS_trans_sf"/>
</dbReference>
<feature type="transmembrane region" description="Helical" evidence="7">
    <location>
        <begin position="311"/>
        <end position="333"/>
    </location>
</feature>
<feature type="transmembrane region" description="Helical" evidence="7">
    <location>
        <begin position="241"/>
        <end position="260"/>
    </location>
</feature>
<dbReference type="PANTHER" id="PTHR42718">
    <property type="entry name" value="MAJOR FACILITATOR SUPERFAMILY MULTIDRUG TRANSPORTER MFSC"/>
    <property type="match status" value="1"/>
</dbReference>
<evidence type="ECO:0000256" key="3">
    <source>
        <dbReference type="ARBA" id="ARBA00022475"/>
    </source>
</evidence>
<dbReference type="InterPro" id="IPR020846">
    <property type="entry name" value="MFS_dom"/>
</dbReference>